<name>A0A565A6U6_PLAVI</name>
<gene>
    <name evidence="1" type="ORF">PVP01_0010450</name>
</gene>
<dbReference type="EMBL" id="FLZR02000112">
    <property type="protein sequence ID" value="VVA00332.1"/>
    <property type="molecule type" value="Genomic_DNA"/>
</dbReference>
<accession>A0A565A6U6</accession>
<evidence type="ECO:0000313" key="1">
    <source>
        <dbReference type="EMBL" id="VVA00332.1"/>
    </source>
</evidence>
<dbReference type="VEuPathDB" id="PlasmoDB:PVP01_0010450"/>
<dbReference type="VEuPathDB" id="PlasmoDB:PVX_027690"/>
<organism evidence="1">
    <name type="scientific">Plasmodium vivax</name>
    <name type="common">malaria parasite P. vivax</name>
    <dbReference type="NCBI Taxonomy" id="5855"/>
    <lineage>
        <taxon>Eukaryota</taxon>
        <taxon>Sar</taxon>
        <taxon>Alveolata</taxon>
        <taxon>Apicomplexa</taxon>
        <taxon>Aconoidasida</taxon>
        <taxon>Haemosporida</taxon>
        <taxon>Plasmodiidae</taxon>
        <taxon>Plasmodium</taxon>
        <taxon>Plasmodium (Plasmodium)</taxon>
    </lineage>
</organism>
<dbReference type="InterPro" id="IPR008780">
    <property type="entry name" value="Plasmodium_Vir"/>
</dbReference>
<reference evidence="1" key="1">
    <citation type="submission" date="2016-07" db="EMBL/GenBank/DDBJ databases">
        <authorList>
            <consortium name="Pathogen Informatics"/>
        </authorList>
    </citation>
    <scope>NUCLEOTIDE SEQUENCE</scope>
</reference>
<dbReference type="VEuPathDB" id="PlasmoDB:PVPAM_020005400"/>
<protein>
    <submittedName>
        <fullName evidence="1">VIR protein</fullName>
    </submittedName>
</protein>
<dbReference type="OrthoDB" id="10552951at2759"/>
<dbReference type="Pfam" id="PF05795">
    <property type="entry name" value="Plasmodium_Vir"/>
    <property type="match status" value="2"/>
</dbReference>
<sequence length="326" mass="37763">MVTQSGESVSQNIIIGYSIKELPSEIFYEWLDSYLISASNYYSDCITLKDIYKQNYDIKGLCAKVVNYINTKPKISNEEHLKDHHCNLFNYWIYEQIDSYCKHKTYQPFQIFADFLLALSGFTYYSKDNTCKLDDSIPTIQDRKERKELYDYCIDYDTILEKSKHNKDKCDKYYKYVETKIELYKKFQALCPANNKSNYSDYCKICEDKEPKHLLSQLKCDGIGVEKKTQLKGTPDSDLSGTTSNSFPGIQSVSDMGNVFLGVVVTSMTSGFLYKFTPLGTRIRNGLLWNNNNISNLNTNSYELFVQESYSPYSGEEQHYIGYHAS</sequence>
<proteinExistence type="predicted"/>
<dbReference type="Proteomes" id="UP000220605">
    <property type="component" value="Unassembled WGS sequence"/>
</dbReference>
<dbReference type="AlphaFoldDB" id="A0A565A6U6"/>
<dbReference type="VEuPathDB" id="PlasmoDB:PVW1_040032100"/>